<dbReference type="GO" id="GO:0016887">
    <property type="term" value="F:ATP hydrolysis activity"/>
    <property type="evidence" value="ECO:0007669"/>
    <property type="project" value="InterPro"/>
</dbReference>
<dbReference type="OrthoDB" id="6150516at2759"/>
<dbReference type="Proteomes" id="UP000759131">
    <property type="component" value="Unassembled WGS sequence"/>
</dbReference>
<organism evidence="5">
    <name type="scientific">Medioppia subpectinata</name>
    <dbReference type="NCBI Taxonomy" id="1979941"/>
    <lineage>
        <taxon>Eukaryota</taxon>
        <taxon>Metazoa</taxon>
        <taxon>Ecdysozoa</taxon>
        <taxon>Arthropoda</taxon>
        <taxon>Chelicerata</taxon>
        <taxon>Arachnida</taxon>
        <taxon>Acari</taxon>
        <taxon>Acariformes</taxon>
        <taxon>Sarcoptiformes</taxon>
        <taxon>Oribatida</taxon>
        <taxon>Brachypylina</taxon>
        <taxon>Oppioidea</taxon>
        <taxon>Oppiidae</taxon>
        <taxon>Medioppia</taxon>
    </lineage>
</organism>
<keyword evidence="2" id="KW-0067">ATP-binding</keyword>
<dbReference type="Gene3D" id="3.40.50.300">
    <property type="entry name" value="P-loop containing nucleotide triphosphate hydrolases"/>
    <property type="match status" value="1"/>
</dbReference>
<dbReference type="AlphaFoldDB" id="A0A7R9L4P2"/>
<sequence>MRRFWDPILKTIPMLRASDQWWRSIDILIGAHEMIGSDSHRDAVRIRQLCFSYSNCDRILDDIELSVPKTRIYGLLGPSGCGKTTLLKCILGRLKPDSGDICIFGDKPSKCHIPGAGVGYMPQEIALYQDFTIGELLRYFGRIFAMNCREIEAKIQELIDLLQLPKKSTLIGKISGGQQRRTSLACALIHSPPLLILDEPTVGTDPILRQTIWYHLKWLCRSGLTIILTTHYIEEARSADTVAFMRCGKILAEDNPNLLLDKYLMTSLEDVFLRLCHLDGKIGNNSDDISLLTSDKKETKIYYKNQLSLEEKEDTIGTTTVPSVNSSSKSSSLILQSSAGSADCDNKSTDQSLDMNGITSDNNIHNNNKHNNCVYIKITDESVVTTKTVNTTSEATTLDVTEKLLLSTTGTNAETVLSIKNSRFTQRCSALLRKNFRRLSRNWGQLLFFIVLPALQVALLLISISSGPTDLNLAVIDEESRNNRTNNWGELFLQCLDNRTFNIKHYDSFEAAIGSVESGHSYAAVEINDRFSA</sequence>
<keyword evidence="3" id="KW-0812">Transmembrane</keyword>
<evidence type="ECO:0000256" key="1">
    <source>
        <dbReference type="ARBA" id="ARBA00022741"/>
    </source>
</evidence>
<dbReference type="CDD" id="cd03230">
    <property type="entry name" value="ABC_DR_subfamily_A"/>
    <property type="match status" value="1"/>
</dbReference>
<feature type="non-terminal residue" evidence="5">
    <location>
        <position position="533"/>
    </location>
</feature>
<dbReference type="SMART" id="SM00382">
    <property type="entry name" value="AAA"/>
    <property type="match status" value="1"/>
</dbReference>
<evidence type="ECO:0000256" key="3">
    <source>
        <dbReference type="SAM" id="Phobius"/>
    </source>
</evidence>
<feature type="domain" description="ABC transporter" evidence="4">
    <location>
        <begin position="44"/>
        <end position="272"/>
    </location>
</feature>
<name>A0A7R9L4P2_9ACAR</name>
<accession>A0A7R9L4P2</accession>
<dbReference type="InterPro" id="IPR003593">
    <property type="entry name" value="AAA+_ATPase"/>
</dbReference>
<gene>
    <name evidence="5" type="ORF">OSB1V03_LOCUS15239</name>
</gene>
<evidence type="ECO:0000259" key="4">
    <source>
        <dbReference type="PROSITE" id="PS50893"/>
    </source>
</evidence>
<dbReference type="GO" id="GO:0005524">
    <property type="term" value="F:ATP binding"/>
    <property type="evidence" value="ECO:0007669"/>
    <property type="project" value="UniProtKB-KW"/>
</dbReference>
<dbReference type="PANTHER" id="PTHR43038:SF3">
    <property type="entry name" value="ABC TRANSPORTER G FAMILY MEMBER 20 ISOFORM X1"/>
    <property type="match status" value="1"/>
</dbReference>
<dbReference type="EMBL" id="OC870020">
    <property type="protein sequence ID" value="CAD7634845.1"/>
    <property type="molecule type" value="Genomic_DNA"/>
</dbReference>
<dbReference type="InterPro" id="IPR027417">
    <property type="entry name" value="P-loop_NTPase"/>
</dbReference>
<dbReference type="SUPFAM" id="SSF52540">
    <property type="entry name" value="P-loop containing nucleoside triphosphate hydrolases"/>
    <property type="match status" value="1"/>
</dbReference>
<feature type="transmembrane region" description="Helical" evidence="3">
    <location>
        <begin position="443"/>
        <end position="464"/>
    </location>
</feature>
<dbReference type="PANTHER" id="PTHR43038">
    <property type="entry name" value="ATP-BINDING CASSETTE, SUB-FAMILY H, MEMBER 1"/>
    <property type="match status" value="1"/>
</dbReference>
<proteinExistence type="predicted"/>
<dbReference type="EMBL" id="CAJPIZ010015445">
    <property type="protein sequence ID" value="CAG2115275.1"/>
    <property type="molecule type" value="Genomic_DNA"/>
</dbReference>
<evidence type="ECO:0000313" key="5">
    <source>
        <dbReference type="EMBL" id="CAD7634845.1"/>
    </source>
</evidence>
<dbReference type="InterPro" id="IPR003439">
    <property type="entry name" value="ABC_transporter-like_ATP-bd"/>
</dbReference>
<dbReference type="PROSITE" id="PS50893">
    <property type="entry name" value="ABC_TRANSPORTER_2"/>
    <property type="match status" value="1"/>
</dbReference>
<protein>
    <recommendedName>
        <fullName evidence="4">ABC transporter domain-containing protein</fullName>
    </recommendedName>
</protein>
<keyword evidence="1" id="KW-0547">Nucleotide-binding</keyword>
<evidence type="ECO:0000313" key="6">
    <source>
        <dbReference type="Proteomes" id="UP000759131"/>
    </source>
</evidence>
<dbReference type="Pfam" id="PF00005">
    <property type="entry name" value="ABC_tran"/>
    <property type="match status" value="1"/>
</dbReference>
<keyword evidence="6" id="KW-1185">Reference proteome</keyword>
<evidence type="ECO:0000256" key="2">
    <source>
        <dbReference type="ARBA" id="ARBA00022840"/>
    </source>
</evidence>
<keyword evidence="3" id="KW-0472">Membrane</keyword>
<reference evidence="5" key="1">
    <citation type="submission" date="2020-11" db="EMBL/GenBank/DDBJ databases">
        <authorList>
            <person name="Tran Van P."/>
        </authorList>
    </citation>
    <scope>NUCLEOTIDE SEQUENCE</scope>
</reference>
<keyword evidence="3" id="KW-1133">Transmembrane helix</keyword>